<feature type="binding site" evidence="1">
    <location>
        <position position="429"/>
    </location>
    <ligand>
        <name>Fe cation</name>
        <dbReference type="ChEBI" id="CHEBI:24875"/>
    </ligand>
</feature>
<keyword evidence="1" id="KW-0963">Cytoplasm</keyword>
<evidence type="ECO:0000259" key="2">
    <source>
        <dbReference type="Pfam" id="PF00814"/>
    </source>
</evidence>
<dbReference type="AlphaFoldDB" id="A0A2H0R118"/>
<dbReference type="EC" id="2.3.1.234" evidence="1"/>
<keyword evidence="1" id="KW-0012">Acyltransferase</keyword>
<dbReference type="GO" id="GO:0002949">
    <property type="term" value="P:tRNA threonylcarbamoyladenosine modification"/>
    <property type="evidence" value="ECO:0007669"/>
    <property type="project" value="UniProtKB-UniRule"/>
</dbReference>
<feature type="binding site" evidence="1">
    <location>
        <position position="143"/>
    </location>
    <ligand>
        <name>Fe cation</name>
        <dbReference type="ChEBI" id="CHEBI:24875"/>
    </ligand>
</feature>
<keyword evidence="1" id="KW-0408">Iron</keyword>
<dbReference type="InterPro" id="IPR043129">
    <property type="entry name" value="ATPase_NBD"/>
</dbReference>
<sequence length="461" mass="51020">MIILGIETSCDETAVSVVKAEGNLNDLRFEVLGSSLISQANLHAEYGGVYPNLAKREHLRNLPTVFLDALRKANLISNFQFSILNKFPIFNFFEKLPRLNLDIIAVTVGPGLEPALWTGINFAEKLGKSWGKAVIPTNHMEGHIASVLFKNDAIESKKVQAKSRIEFPAIALLISGGHTELVLLNSWIDKELLGETQDDAVGEAFDKVARMMNLPYPGGPEISKLAEKARLENINLESKFPRPMLHSRDLNFSFSGLKTAVLYYLKNINEANIHSAQQRGQVSESDIFQNNIKNSNNPQKHSLNRTEYFSAEKSPPSHASRAPKVALEKFFADSSKSAVPPLLDKERGLGGEVVISEDIKLSVAREFEDAVIETLVSKTKTAIEKCSPKTLIIGGGVIANKALRENFLKLKENYPDLDILIPEKFLTTDNATMIAAAGFIEYLRDPRANRELKAQGNLNII</sequence>
<evidence type="ECO:0000256" key="1">
    <source>
        <dbReference type="HAMAP-Rule" id="MF_01445"/>
    </source>
</evidence>
<dbReference type="SUPFAM" id="SSF53067">
    <property type="entry name" value="Actin-like ATPase domain"/>
    <property type="match status" value="2"/>
</dbReference>
<dbReference type="GO" id="GO:0005737">
    <property type="term" value="C:cytoplasm"/>
    <property type="evidence" value="ECO:0007669"/>
    <property type="project" value="UniProtKB-SubCell"/>
</dbReference>
<dbReference type="PANTHER" id="PTHR11735">
    <property type="entry name" value="TRNA N6-ADENOSINE THREONYLCARBAMOYLTRANSFERASE"/>
    <property type="match status" value="1"/>
</dbReference>
<comment type="caution">
    <text evidence="3">The sequence shown here is derived from an EMBL/GenBank/DDBJ whole genome shotgun (WGS) entry which is preliminary data.</text>
</comment>
<dbReference type="InterPro" id="IPR022450">
    <property type="entry name" value="TsaD"/>
</dbReference>
<dbReference type="EMBL" id="PCXM01000019">
    <property type="protein sequence ID" value="PIR40197.1"/>
    <property type="molecule type" value="Genomic_DNA"/>
</dbReference>
<comment type="subcellular location">
    <subcellularLocation>
        <location evidence="1">Cytoplasm</location>
    </subcellularLocation>
</comment>
<gene>
    <name evidence="1" type="primary">tsaD</name>
    <name evidence="3" type="ORF">COV33_01025</name>
</gene>
<feature type="domain" description="Gcp-like" evidence="2">
    <location>
        <begin position="30"/>
        <end position="75"/>
    </location>
</feature>
<keyword evidence="1" id="KW-0808">Transferase</keyword>
<comment type="catalytic activity">
    <reaction evidence="1">
        <text>L-threonylcarbamoyladenylate + adenosine(37) in tRNA = N(6)-L-threonylcarbamoyladenosine(37) in tRNA + AMP + H(+)</text>
        <dbReference type="Rhea" id="RHEA:37059"/>
        <dbReference type="Rhea" id="RHEA-COMP:10162"/>
        <dbReference type="Rhea" id="RHEA-COMP:10163"/>
        <dbReference type="ChEBI" id="CHEBI:15378"/>
        <dbReference type="ChEBI" id="CHEBI:73682"/>
        <dbReference type="ChEBI" id="CHEBI:74411"/>
        <dbReference type="ChEBI" id="CHEBI:74418"/>
        <dbReference type="ChEBI" id="CHEBI:456215"/>
        <dbReference type="EC" id="2.3.1.234"/>
    </reaction>
</comment>
<proteinExistence type="inferred from homology"/>
<keyword evidence="1" id="KW-0479">Metal-binding</keyword>
<reference evidence="3 4" key="1">
    <citation type="submission" date="2017-09" db="EMBL/GenBank/DDBJ databases">
        <title>Depth-based differentiation of microbial function through sediment-hosted aquifers and enrichment of novel symbionts in the deep terrestrial subsurface.</title>
        <authorList>
            <person name="Probst A.J."/>
            <person name="Ladd B."/>
            <person name="Jarett J.K."/>
            <person name="Geller-Mcgrath D.E."/>
            <person name="Sieber C.M."/>
            <person name="Emerson J.B."/>
            <person name="Anantharaman K."/>
            <person name="Thomas B.C."/>
            <person name="Malmstrom R."/>
            <person name="Stieglmeier M."/>
            <person name="Klingl A."/>
            <person name="Woyke T."/>
            <person name="Ryan C.M."/>
            <person name="Banfield J.F."/>
        </authorList>
    </citation>
    <scope>NUCLEOTIDE SEQUENCE [LARGE SCALE GENOMIC DNA]</scope>
    <source>
        <strain evidence="3">CG10_big_fil_rev_8_21_14_0_10_34_34</strain>
    </source>
</reference>
<dbReference type="GO" id="GO:0005506">
    <property type="term" value="F:iron ion binding"/>
    <property type="evidence" value="ECO:0007669"/>
    <property type="project" value="UniProtKB-UniRule"/>
</dbReference>
<dbReference type="GO" id="GO:0061711">
    <property type="term" value="F:tRNA N(6)-L-threonylcarbamoyladenine synthase activity"/>
    <property type="evidence" value="ECO:0007669"/>
    <property type="project" value="UniProtKB-EC"/>
</dbReference>
<feature type="binding site" evidence="1">
    <location>
        <begin position="173"/>
        <end position="177"/>
    </location>
    <ligand>
        <name>substrate</name>
    </ligand>
</feature>
<comment type="similarity">
    <text evidence="1">Belongs to the KAE1 / TsaD family.</text>
</comment>
<feature type="binding site" evidence="1">
    <location>
        <position position="139"/>
    </location>
    <ligand>
        <name>Fe cation</name>
        <dbReference type="ChEBI" id="CHEBI:24875"/>
    </ligand>
</feature>
<dbReference type="Gene3D" id="3.30.420.40">
    <property type="match status" value="4"/>
</dbReference>
<feature type="binding site" evidence="1">
    <location>
        <position position="400"/>
    </location>
    <ligand>
        <name>substrate</name>
    </ligand>
</feature>
<comment type="cofactor">
    <cofactor evidence="1">
        <name>Fe(2+)</name>
        <dbReference type="ChEBI" id="CHEBI:29033"/>
    </cofactor>
    <text evidence="1">Binds 1 Fe(2+) ion per subunit.</text>
</comment>
<dbReference type="InterPro" id="IPR000905">
    <property type="entry name" value="Gcp-like_dom"/>
</dbReference>
<feature type="binding site" evidence="1">
    <location>
        <position position="206"/>
    </location>
    <ligand>
        <name>substrate</name>
    </ligand>
</feature>
<dbReference type="Pfam" id="PF00814">
    <property type="entry name" value="TsaD"/>
    <property type="match status" value="2"/>
</dbReference>
<evidence type="ECO:0000313" key="4">
    <source>
        <dbReference type="Proteomes" id="UP000230828"/>
    </source>
</evidence>
<organism evidence="3 4">
    <name type="scientific">Candidatus Zambryskibacteria bacterium CG10_big_fil_rev_8_21_14_0_10_34_34</name>
    <dbReference type="NCBI Taxonomy" id="1975114"/>
    <lineage>
        <taxon>Bacteria</taxon>
        <taxon>Candidatus Zambryskiibacteriota</taxon>
    </lineage>
</organism>
<accession>A0A2H0R118</accession>
<protein>
    <recommendedName>
        <fullName evidence="1">tRNA N6-adenosine threonylcarbamoyltransferase</fullName>
        <ecNumber evidence="1">2.3.1.234</ecNumber>
    </recommendedName>
    <alternativeName>
        <fullName evidence="1">N6-L-threonylcarbamoyladenine synthase</fullName>
        <shortName evidence="1">t(6)A synthase</shortName>
    </alternativeName>
    <alternativeName>
        <fullName evidence="1">t(6)A37 threonylcarbamoyladenosine biosynthesis protein TsaD</fullName>
    </alternativeName>
    <alternativeName>
        <fullName evidence="1">tRNA threonylcarbamoyladenosine biosynthesis protein TsaD</fullName>
    </alternativeName>
</protein>
<dbReference type="HAMAP" id="MF_01445">
    <property type="entry name" value="TsaD"/>
    <property type="match status" value="1"/>
</dbReference>
<comment type="caution">
    <text evidence="1">Lacks conserved residue(s) required for the propagation of feature annotation.</text>
</comment>
<dbReference type="PANTHER" id="PTHR11735:SF6">
    <property type="entry name" value="TRNA N6-ADENOSINE THREONYLCARBAMOYLTRANSFERASE, MITOCHONDRIAL"/>
    <property type="match status" value="1"/>
</dbReference>
<feature type="domain" description="Gcp-like" evidence="2">
    <location>
        <begin position="100"/>
        <end position="435"/>
    </location>
</feature>
<evidence type="ECO:0000313" key="3">
    <source>
        <dbReference type="EMBL" id="PIR40197.1"/>
    </source>
</evidence>
<dbReference type="Proteomes" id="UP000230828">
    <property type="component" value="Unassembled WGS sequence"/>
</dbReference>
<keyword evidence="1" id="KW-0819">tRNA processing</keyword>
<feature type="binding site" evidence="1">
    <location>
        <position position="219"/>
    </location>
    <ligand>
        <name>substrate</name>
    </ligand>
</feature>
<comment type="function">
    <text evidence="1">Required for the formation of a threonylcarbamoyl group on adenosine at position 37 (t(6)A37) in tRNAs that read codons beginning with adenine. Is involved in the transfer of the threonylcarbamoyl moiety of threonylcarbamoyl-AMP (TC-AMP) to the N6 group of A37, together with TsaE and TsaB. TsaD likely plays a direct catalytic role in this reaction.</text>
</comment>
<name>A0A2H0R118_9BACT</name>